<dbReference type="InterPro" id="IPR033129">
    <property type="entry name" value="PEPCASE_His_AS"/>
</dbReference>
<dbReference type="GO" id="GO:0006107">
    <property type="term" value="P:oxaloacetate metabolic process"/>
    <property type="evidence" value="ECO:0007669"/>
    <property type="project" value="UniProtKB-UniRule"/>
</dbReference>
<dbReference type="RefSeq" id="WP_057863343.1">
    <property type="nucleotide sequence ID" value="NZ_LLYB01000134.1"/>
</dbReference>
<gene>
    <name evidence="10" type="primary">ppc</name>
    <name evidence="13" type="ORF">CQ14_04340</name>
</gene>
<protein>
    <recommendedName>
        <fullName evidence="5 10">Phosphoenolpyruvate carboxylase</fullName>
        <shortName evidence="10">PEPC</shortName>
        <shortName evidence="10">PEPCase</shortName>
        <ecNumber evidence="4 10">4.1.1.31</ecNumber>
    </recommendedName>
</protein>
<evidence type="ECO:0000256" key="6">
    <source>
        <dbReference type="ARBA" id="ARBA00022842"/>
    </source>
</evidence>
<dbReference type="GO" id="GO:0006099">
    <property type="term" value="P:tricarboxylic acid cycle"/>
    <property type="evidence" value="ECO:0007669"/>
    <property type="project" value="InterPro"/>
</dbReference>
<evidence type="ECO:0000256" key="7">
    <source>
        <dbReference type="ARBA" id="ARBA00023239"/>
    </source>
</evidence>
<dbReference type="GO" id="GO:0000287">
    <property type="term" value="F:magnesium ion binding"/>
    <property type="evidence" value="ECO:0007669"/>
    <property type="project" value="UniProtKB-UniRule"/>
</dbReference>
<evidence type="ECO:0000256" key="11">
    <source>
        <dbReference type="PROSITE-ProRule" id="PRU10111"/>
    </source>
</evidence>
<dbReference type="Pfam" id="PF00311">
    <property type="entry name" value="PEPcase"/>
    <property type="match status" value="1"/>
</dbReference>
<dbReference type="EC" id="4.1.1.31" evidence="4 10"/>
<dbReference type="OrthoDB" id="9768133at2"/>
<evidence type="ECO:0000256" key="8">
    <source>
        <dbReference type="ARBA" id="ARBA00023300"/>
    </source>
</evidence>
<dbReference type="Proteomes" id="UP000051660">
    <property type="component" value="Unassembled WGS sequence"/>
</dbReference>
<dbReference type="InterPro" id="IPR022805">
    <property type="entry name" value="PEP_COase_bac/pln-type"/>
</dbReference>
<dbReference type="PRINTS" id="PR00150">
    <property type="entry name" value="PEPCARBXLASE"/>
</dbReference>
<evidence type="ECO:0000256" key="9">
    <source>
        <dbReference type="ARBA" id="ARBA00048995"/>
    </source>
</evidence>
<dbReference type="InterPro" id="IPR018129">
    <property type="entry name" value="PEP_COase_Lys_AS"/>
</dbReference>
<dbReference type="HAMAP" id="MF_00595">
    <property type="entry name" value="PEPcase_type1"/>
    <property type="match status" value="1"/>
</dbReference>
<dbReference type="GO" id="GO:0015977">
    <property type="term" value="P:carbon fixation"/>
    <property type="evidence" value="ECO:0007669"/>
    <property type="project" value="UniProtKB-UniRule"/>
</dbReference>
<keyword evidence="8 10" id="KW-0120">Carbon dioxide fixation</keyword>
<dbReference type="GO" id="GO:0005829">
    <property type="term" value="C:cytosol"/>
    <property type="evidence" value="ECO:0007669"/>
    <property type="project" value="TreeGrafter"/>
</dbReference>
<dbReference type="AlphaFoldDB" id="A0A0R3MCU0"/>
<evidence type="ECO:0000313" key="14">
    <source>
        <dbReference type="Proteomes" id="UP000051660"/>
    </source>
</evidence>
<dbReference type="PROSITE" id="PS00393">
    <property type="entry name" value="PEPCASE_2"/>
    <property type="match status" value="1"/>
</dbReference>
<organism evidence="13 14">
    <name type="scientific">Bradyrhizobium lablabi</name>
    <dbReference type="NCBI Taxonomy" id="722472"/>
    <lineage>
        <taxon>Bacteria</taxon>
        <taxon>Pseudomonadati</taxon>
        <taxon>Pseudomonadota</taxon>
        <taxon>Alphaproteobacteria</taxon>
        <taxon>Hyphomicrobiales</taxon>
        <taxon>Nitrobacteraceae</taxon>
        <taxon>Bradyrhizobium</taxon>
    </lineage>
</organism>
<evidence type="ECO:0000256" key="3">
    <source>
        <dbReference type="ARBA" id="ARBA00008346"/>
    </source>
</evidence>
<evidence type="ECO:0000256" key="2">
    <source>
        <dbReference type="ARBA" id="ARBA00003670"/>
    </source>
</evidence>
<evidence type="ECO:0000256" key="5">
    <source>
        <dbReference type="ARBA" id="ARBA00022419"/>
    </source>
</evidence>
<accession>A0A0R3MCU0</accession>
<dbReference type="PROSITE" id="PS00781">
    <property type="entry name" value="PEPCASE_1"/>
    <property type="match status" value="1"/>
</dbReference>
<evidence type="ECO:0000256" key="1">
    <source>
        <dbReference type="ARBA" id="ARBA00001946"/>
    </source>
</evidence>
<feature type="active site" evidence="10 12">
    <location>
        <position position="592"/>
    </location>
</feature>
<proteinExistence type="inferred from homology"/>
<feature type="active site" evidence="10 11">
    <location>
        <position position="162"/>
    </location>
</feature>
<dbReference type="Gene3D" id="1.20.1440.90">
    <property type="entry name" value="Phosphoenolpyruvate/pyruvate domain"/>
    <property type="match status" value="1"/>
</dbReference>
<evidence type="ECO:0000313" key="13">
    <source>
        <dbReference type="EMBL" id="KRR15533.1"/>
    </source>
</evidence>
<dbReference type="SUPFAM" id="SSF51621">
    <property type="entry name" value="Phosphoenolpyruvate/pyruvate domain"/>
    <property type="match status" value="1"/>
</dbReference>
<comment type="function">
    <text evidence="2 10">Forms oxaloacetate, a four-carbon dicarboxylic acid source for the tricarboxylic acid cycle.</text>
</comment>
<keyword evidence="6 10" id="KW-0460">Magnesium</keyword>
<dbReference type="PANTHER" id="PTHR30523">
    <property type="entry name" value="PHOSPHOENOLPYRUVATE CARBOXYLASE"/>
    <property type="match status" value="1"/>
</dbReference>
<sequence>MSSQIMPSEIEVRSNRSDEALALEEDARLRTDIRLLGRILGDTVRDQEGADVFDLVERIRQTSIRFHRDEDRLARRELETILDSMSTADTVRIVRAFSYFSHLANIAEDQNNIRQMRGRGPGGPRPSALTQTLAHAKTAGISAAELRRFFKEAQVSPVLTAHPTEVRRKSTIDREMEIAGLLDRRERVQLTPEEAEACDEQLRRAVLTLWQTNLLRRTKLTVLDEVSNGLSFYDYTFLHEVPRLHSALEDRLNREEGGTPGDLASFLTMGSWIGGDRDGNPFVTADVMRGTLRLQSSRVMSFYLEELHVLGSELSLAAHLADVSEELRALAGRSPDSSPHRSGEPYRLAVSGIYARLTATALKLEIETTRRPVGEGAPYESVREFKADLDVLDRSLIANNSGVIARGRLRLLRRAVDCFGFHLARLDIRQNSAVHERTVAELFDAAIPGMSYLDLNEEARVSLLLSELRSARPLSSAFVRYSDETLSELAVFRAAAEAHAHFGPDVIHQCIISMCKGMSDMMEVAVLLKEVGLINPSGRSAINIVPLFETIEDLQASSGIMDRMLSLHDYRRLVDSRGGIQEVMLGYSDSNKDGGFVTSGWELYKAEIGLVDVFERHHVRLRLFHGRGGSVGRGGGPSYDAIIAQPGGAVNGQIRITEQGEIISSKYSNPEVGRSNLEILAAATLEASLLHPRQSAPRKEYLTAMEELSALAFKAYRGLVYETEGFADYFWGSTVITEISTLNIGSRPASRKKTREIEDLRAIPWVFSWAQCRLMLPGWYGFGSAVETWIAEHPEQGMPFLQELYREWPFFRTLLSNMDMVLAKSSIAIASRYAELVPDVALRDSIFGRIRREWHSSIETLLDIMGHERLLQGNPLLDRSIRNRFPYLDPLNHVQVELLKEHRAQNPDEQVLRGIQLTINGISAGLRNSG</sequence>
<comment type="catalytic activity">
    <reaction evidence="9 10">
        <text>oxaloacetate + phosphate = phosphoenolpyruvate + hydrogencarbonate</text>
        <dbReference type="Rhea" id="RHEA:28370"/>
        <dbReference type="ChEBI" id="CHEBI:16452"/>
        <dbReference type="ChEBI" id="CHEBI:17544"/>
        <dbReference type="ChEBI" id="CHEBI:43474"/>
        <dbReference type="ChEBI" id="CHEBI:58702"/>
        <dbReference type="EC" id="4.1.1.31"/>
    </reaction>
</comment>
<comment type="similarity">
    <text evidence="3 10">Belongs to the PEPCase type 1 family.</text>
</comment>
<dbReference type="GO" id="GO:0008964">
    <property type="term" value="F:phosphoenolpyruvate carboxylase activity"/>
    <property type="evidence" value="ECO:0007669"/>
    <property type="project" value="UniProtKB-UniRule"/>
</dbReference>
<name>A0A0R3MCU0_9BRAD</name>
<evidence type="ECO:0000256" key="12">
    <source>
        <dbReference type="PROSITE-ProRule" id="PRU10112"/>
    </source>
</evidence>
<dbReference type="EMBL" id="LLYB01000134">
    <property type="protein sequence ID" value="KRR15533.1"/>
    <property type="molecule type" value="Genomic_DNA"/>
</dbReference>
<dbReference type="NCBIfam" id="NF000584">
    <property type="entry name" value="PRK00009.1"/>
    <property type="match status" value="1"/>
</dbReference>
<dbReference type="InterPro" id="IPR015813">
    <property type="entry name" value="Pyrv/PenolPyrv_kinase-like_dom"/>
</dbReference>
<keyword evidence="13" id="KW-0670">Pyruvate</keyword>
<evidence type="ECO:0000256" key="4">
    <source>
        <dbReference type="ARBA" id="ARBA00012305"/>
    </source>
</evidence>
<comment type="subunit">
    <text evidence="10">Homotetramer.</text>
</comment>
<reference evidence="13 14" key="1">
    <citation type="submission" date="2014-03" db="EMBL/GenBank/DDBJ databases">
        <title>Bradyrhizobium valentinum sp. nov., isolated from effective nodules of Lupinus mariae-josephae, a lupine endemic of basic-lime soils in Eastern Spain.</title>
        <authorList>
            <person name="Duran D."/>
            <person name="Rey L."/>
            <person name="Navarro A."/>
            <person name="Busquets A."/>
            <person name="Imperial J."/>
            <person name="Ruiz-Argueso T."/>
        </authorList>
    </citation>
    <scope>NUCLEOTIDE SEQUENCE [LARGE SCALE GENOMIC DNA]</scope>
    <source>
        <strain evidence="13 14">CCBAU 23086</strain>
    </source>
</reference>
<dbReference type="STRING" id="722472.SAMN05444321_4758"/>
<dbReference type="PANTHER" id="PTHR30523:SF6">
    <property type="entry name" value="PHOSPHOENOLPYRUVATE CARBOXYLASE"/>
    <property type="match status" value="1"/>
</dbReference>
<comment type="caution">
    <text evidence="13">The sequence shown here is derived from an EMBL/GenBank/DDBJ whole genome shotgun (WGS) entry which is preliminary data.</text>
</comment>
<keyword evidence="7 10" id="KW-0456">Lyase</keyword>
<dbReference type="InterPro" id="IPR021135">
    <property type="entry name" value="PEP_COase"/>
</dbReference>
<comment type="cofactor">
    <cofactor evidence="1 10">
        <name>Mg(2+)</name>
        <dbReference type="ChEBI" id="CHEBI:18420"/>
    </cofactor>
</comment>
<evidence type="ECO:0000256" key="10">
    <source>
        <dbReference type="HAMAP-Rule" id="MF_00595"/>
    </source>
</evidence>